<organism evidence="2 3">
    <name type="scientific">Xylaria bambusicola</name>
    <dbReference type="NCBI Taxonomy" id="326684"/>
    <lineage>
        <taxon>Eukaryota</taxon>
        <taxon>Fungi</taxon>
        <taxon>Dikarya</taxon>
        <taxon>Ascomycota</taxon>
        <taxon>Pezizomycotina</taxon>
        <taxon>Sordariomycetes</taxon>
        <taxon>Xylariomycetidae</taxon>
        <taxon>Xylariales</taxon>
        <taxon>Xylariaceae</taxon>
        <taxon>Xylaria</taxon>
    </lineage>
</organism>
<reference evidence="2 3" key="1">
    <citation type="submission" date="2023-10" db="EMBL/GenBank/DDBJ databases">
        <title>Draft genome sequence of Xylaria bambusicola isolate GMP-LS, the root and basal stem rot pathogen of sugarcane in Indonesia.</title>
        <authorList>
            <person name="Selvaraj P."/>
            <person name="Muralishankar V."/>
            <person name="Muruganantham S."/>
            <person name="Sp S."/>
            <person name="Haryani S."/>
            <person name="Lau K.J.X."/>
            <person name="Naqvi N.I."/>
        </authorList>
    </citation>
    <scope>NUCLEOTIDE SEQUENCE [LARGE SCALE GENOMIC DNA]</scope>
    <source>
        <strain evidence="2">GMP-LS</strain>
    </source>
</reference>
<feature type="domain" description="Squalene cyclase C-terminal" evidence="1">
    <location>
        <begin position="2"/>
        <end position="48"/>
    </location>
</feature>
<dbReference type="InterPro" id="IPR032696">
    <property type="entry name" value="SQ_cyclase_C"/>
</dbReference>
<proteinExistence type="predicted"/>
<dbReference type="Gene3D" id="1.50.10.20">
    <property type="match status" value="1"/>
</dbReference>
<protein>
    <recommendedName>
        <fullName evidence="1">Squalene cyclase C-terminal domain-containing protein</fullName>
    </recommendedName>
</protein>
<accession>A0AAN7UYC4</accession>
<sequence>MDNDKLWLNKIPFSDMDRLCDPSTPDCTGHIIEAFGMMRTAQDANVTLEPAVFVAIHNASLHVINYIANTQEGTGA</sequence>
<evidence type="ECO:0000313" key="3">
    <source>
        <dbReference type="Proteomes" id="UP001305414"/>
    </source>
</evidence>
<gene>
    <name evidence="2" type="ORF">RRF57_012666</name>
</gene>
<comment type="caution">
    <text evidence="2">The sequence shown here is derived from an EMBL/GenBank/DDBJ whole genome shotgun (WGS) entry which is preliminary data.</text>
</comment>
<dbReference type="EMBL" id="JAWHQM010000085">
    <property type="protein sequence ID" value="KAK5636954.1"/>
    <property type="molecule type" value="Genomic_DNA"/>
</dbReference>
<dbReference type="Proteomes" id="UP001305414">
    <property type="component" value="Unassembled WGS sequence"/>
</dbReference>
<dbReference type="InterPro" id="IPR008930">
    <property type="entry name" value="Terpenoid_cyclase/PrenylTrfase"/>
</dbReference>
<dbReference type="SUPFAM" id="SSF48239">
    <property type="entry name" value="Terpenoid cyclases/Protein prenyltransferases"/>
    <property type="match status" value="1"/>
</dbReference>
<evidence type="ECO:0000313" key="2">
    <source>
        <dbReference type="EMBL" id="KAK5636954.1"/>
    </source>
</evidence>
<evidence type="ECO:0000259" key="1">
    <source>
        <dbReference type="Pfam" id="PF13243"/>
    </source>
</evidence>
<dbReference type="Pfam" id="PF13243">
    <property type="entry name" value="SQHop_cyclase_C"/>
    <property type="match status" value="1"/>
</dbReference>
<name>A0AAN7UYC4_9PEZI</name>
<dbReference type="AlphaFoldDB" id="A0AAN7UYC4"/>
<keyword evidence="3" id="KW-1185">Reference proteome</keyword>